<dbReference type="Gene3D" id="3.30.70.360">
    <property type="match status" value="1"/>
</dbReference>
<name>A0ABQ3CT56_9RHOB</name>
<dbReference type="PANTHER" id="PTHR32494">
    <property type="entry name" value="ALLANTOATE DEIMINASE-RELATED"/>
    <property type="match status" value="1"/>
</dbReference>
<dbReference type="PANTHER" id="PTHR32494:SF5">
    <property type="entry name" value="ALLANTOATE AMIDOHYDROLASE"/>
    <property type="match status" value="1"/>
</dbReference>
<comment type="similarity">
    <text evidence="1">Belongs to the peptidase M20 family.</text>
</comment>
<dbReference type="InterPro" id="IPR036264">
    <property type="entry name" value="Bact_exopeptidase_dim_dom"/>
</dbReference>
<dbReference type="InterPro" id="IPR011650">
    <property type="entry name" value="Peptidase_M20_dimer"/>
</dbReference>
<comment type="caution">
    <text evidence="4">The sequence shown here is derived from an EMBL/GenBank/DDBJ whole genome shotgun (WGS) entry which is preliminary data.</text>
</comment>
<keyword evidence="5" id="KW-1185">Reference proteome</keyword>
<sequence length="416" mass="44903">MSKMNSNLRINGDRLWDSLMDMAKIGPGIAGGNNRQTLTDEDGEGRALFQSWCESAGAKMGVDEMGNMFATWGGTDPDALPVYVGSHLDTQPTGGKYDGVLGVLGGLEILRTLNDLEIKTKHPIVVTNWTNEEGTRFAPAMLASGVFAGMHTQDWAYAREDADGKNFGAELERIGWKGDEKVGARKMHAFFELHIEQGPILEAEGKDIGVVTHGQGLSWTEITISGKESHTGSTPMPMRKNAGLGMARVLELVDEIAWSHKPHAVGAAGHIDVYPNSRNVIPGKVVFTVDLRSPSLDVITDMEQRLQAGAQKICDEMGLDVSFEKVGGFDPVTFDEDCVTAVRNAAERMGYSHMNLISGAGHDACWINRMAPTAMVMCPCVDGLSHNEAEEISKEWATAGADVLMQAVVETAGIVE</sequence>
<proteinExistence type="inferred from homology"/>
<dbReference type="SUPFAM" id="SSF53187">
    <property type="entry name" value="Zn-dependent exopeptidases"/>
    <property type="match status" value="1"/>
</dbReference>
<evidence type="ECO:0000256" key="1">
    <source>
        <dbReference type="ARBA" id="ARBA00006153"/>
    </source>
</evidence>
<dbReference type="Gene3D" id="3.40.630.10">
    <property type="entry name" value="Zn peptidases"/>
    <property type="match status" value="1"/>
</dbReference>
<evidence type="ECO:0000259" key="3">
    <source>
        <dbReference type="Pfam" id="PF07687"/>
    </source>
</evidence>
<dbReference type="SUPFAM" id="SSF55031">
    <property type="entry name" value="Bacterial exopeptidase dimerisation domain"/>
    <property type="match status" value="1"/>
</dbReference>
<dbReference type="GO" id="GO:0016787">
    <property type="term" value="F:hydrolase activity"/>
    <property type="evidence" value="ECO:0007669"/>
    <property type="project" value="UniProtKB-KW"/>
</dbReference>
<dbReference type="Pfam" id="PF07687">
    <property type="entry name" value="M20_dimer"/>
    <property type="match status" value="1"/>
</dbReference>
<keyword evidence="2 4" id="KW-0378">Hydrolase</keyword>
<dbReference type="InterPro" id="IPR010158">
    <property type="entry name" value="Amidase_Cbmase"/>
</dbReference>
<gene>
    <name evidence="4" type="ORF">GCM10008927_02730</name>
</gene>
<dbReference type="CDD" id="cd03884">
    <property type="entry name" value="M20_bAS"/>
    <property type="match status" value="1"/>
</dbReference>
<dbReference type="InterPro" id="IPR002933">
    <property type="entry name" value="Peptidase_M20"/>
</dbReference>
<feature type="domain" description="Peptidase M20 dimerisation" evidence="3">
    <location>
        <begin position="215"/>
        <end position="312"/>
    </location>
</feature>
<accession>A0ABQ3CT56</accession>
<dbReference type="RefSeq" id="WP_189638773.1">
    <property type="nucleotide sequence ID" value="NZ_BMZF01000001.1"/>
</dbReference>
<dbReference type="NCBIfam" id="TIGR01879">
    <property type="entry name" value="hydantase"/>
    <property type="match status" value="1"/>
</dbReference>
<dbReference type="Pfam" id="PF01546">
    <property type="entry name" value="Peptidase_M20"/>
    <property type="match status" value="1"/>
</dbReference>
<evidence type="ECO:0000313" key="5">
    <source>
        <dbReference type="Proteomes" id="UP000634455"/>
    </source>
</evidence>
<protein>
    <submittedName>
        <fullName evidence="4">Zn-dependent hydrolase</fullName>
    </submittedName>
</protein>
<dbReference type="Proteomes" id="UP000634455">
    <property type="component" value="Unassembled WGS sequence"/>
</dbReference>
<dbReference type="EMBL" id="BMZF01000001">
    <property type="protein sequence ID" value="GHA41775.1"/>
    <property type="molecule type" value="Genomic_DNA"/>
</dbReference>
<organism evidence="4 5">
    <name type="scientific">Paramylibacter ulvae</name>
    <dbReference type="NCBI Taxonomy" id="1651968"/>
    <lineage>
        <taxon>Bacteria</taxon>
        <taxon>Pseudomonadati</taxon>
        <taxon>Pseudomonadota</taxon>
        <taxon>Alphaproteobacteria</taxon>
        <taxon>Rhodobacterales</taxon>
        <taxon>Paracoccaceae</taxon>
        <taxon>Paramylibacter</taxon>
    </lineage>
</organism>
<dbReference type="PIRSF" id="PIRSF001235">
    <property type="entry name" value="Amidase_carbamoylase"/>
    <property type="match status" value="1"/>
</dbReference>
<dbReference type="NCBIfam" id="NF006769">
    <property type="entry name" value="PRK09290.1-3"/>
    <property type="match status" value="1"/>
</dbReference>
<reference evidence="5" key="1">
    <citation type="journal article" date="2019" name="Int. J. Syst. Evol. Microbiol.">
        <title>The Global Catalogue of Microorganisms (GCM) 10K type strain sequencing project: providing services to taxonomists for standard genome sequencing and annotation.</title>
        <authorList>
            <consortium name="The Broad Institute Genomics Platform"/>
            <consortium name="The Broad Institute Genome Sequencing Center for Infectious Disease"/>
            <person name="Wu L."/>
            <person name="Ma J."/>
        </authorList>
    </citation>
    <scope>NUCLEOTIDE SEQUENCE [LARGE SCALE GENOMIC DNA]</scope>
    <source>
        <strain evidence="5">KCTC 32465</strain>
    </source>
</reference>
<evidence type="ECO:0000256" key="2">
    <source>
        <dbReference type="ARBA" id="ARBA00022801"/>
    </source>
</evidence>
<evidence type="ECO:0000313" key="4">
    <source>
        <dbReference type="EMBL" id="GHA41775.1"/>
    </source>
</evidence>